<dbReference type="RefSeq" id="WP_248652493.1">
    <property type="nucleotide sequence ID" value="NZ_CP096660.1"/>
</dbReference>
<keyword evidence="3" id="KW-1185">Reference proteome</keyword>
<sequence>MTDLEAPARERVLDAHAETVEAVLDCADAVAESWDGPTTTDAEAVADPLRAELDAAGAWERLPDLLADAVGATGRSLSASPVAAPPYVTATSRGPMLRATLPDGRLVVLLRAFEIDRESADPRYRRGPSTPEAAVRVEFV</sequence>
<dbReference type="KEGG" id="halx:M0R89_20065"/>
<dbReference type="Proteomes" id="UP000830729">
    <property type="component" value="Plasmid unnamed1"/>
</dbReference>
<protein>
    <recommendedName>
        <fullName evidence="1">DUF7988 domain-containing protein</fullName>
    </recommendedName>
</protein>
<dbReference type="Pfam" id="PF25950">
    <property type="entry name" value="DUF7988"/>
    <property type="match status" value="1"/>
</dbReference>
<evidence type="ECO:0000313" key="2">
    <source>
        <dbReference type="EMBL" id="UPV76460.1"/>
    </source>
</evidence>
<geneLocation type="plasmid" evidence="2 3">
    <name>unnamed1</name>
</geneLocation>
<dbReference type="AlphaFoldDB" id="A0A8U0HZL3"/>
<keyword evidence="2" id="KW-0614">Plasmid</keyword>
<proteinExistence type="predicted"/>
<dbReference type="EMBL" id="CP096660">
    <property type="protein sequence ID" value="UPV76460.1"/>
    <property type="molecule type" value="Genomic_DNA"/>
</dbReference>
<dbReference type="GeneID" id="72187546"/>
<evidence type="ECO:0000313" key="3">
    <source>
        <dbReference type="Proteomes" id="UP000830729"/>
    </source>
</evidence>
<organism evidence="2 3">
    <name type="scientific">Halorussus limi</name>
    <dbReference type="NCBI Taxonomy" id="2938695"/>
    <lineage>
        <taxon>Archaea</taxon>
        <taxon>Methanobacteriati</taxon>
        <taxon>Methanobacteriota</taxon>
        <taxon>Stenosarchaea group</taxon>
        <taxon>Halobacteria</taxon>
        <taxon>Halobacteriales</taxon>
        <taxon>Haladaptataceae</taxon>
        <taxon>Halorussus</taxon>
    </lineage>
</organism>
<accession>A0A8U0HZL3</accession>
<reference evidence="2 3" key="1">
    <citation type="submission" date="2022-04" db="EMBL/GenBank/DDBJ databases">
        <title>Diverse halophilic archaea isolated from saline environments.</title>
        <authorList>
            <person name="Cui H.-L."/>
        </authorList>
    </citation>
    <scope>NUCLEOTIDE SEQUENCE [LARGE SCALE GENOMIC DNA]</scope>
    <source>
        <strain evidence="2 3">XZYJT49</strain>
        <plasmid evidence="2 3">unnamed1</plasmid>
    </source>
</reference>
<feature type="domain" description="DUF7988" evidence="1">
    <location>
        <begin position="8"/>
        <end position="139"/>
    </location>
</feature>
<evidence type="ECO:0000259" key="1">
    <source>
        <dbReference type="Pfam" id="PF25950"/>
    </source>
</evidence>
<name>A0A8U0HZL3_9EURY</name>
<dbReference type="InterPro" id="IPR058294">
    <property type="entry name" value="DUF7988"/>
</dbReference>
<gene>
    <name evidence="2" type="ORF">M0R89_20065</name>
</gene>